<dbReference type="EMBL" id="QEQK01000006">
    <property type="protein sequence ID" value="PWN56335.1"/>
    <property type="molecule type" value="Genomic_DNA"/>
</dbReference>
<protein>
    <recommendedName>
        <fullName evidence="1">YgjP-like metallopeptidase domain-containing protein</fullName>
    </recommendedName>
</protein>
<name>A0A363ULN5_9GAMM</name>
<gene>
    <name evidence="2" type="ORF">DEH80_08725</name>
</gene>
<proteinExistence type="predicted"/>
<feature type="domain" description="YgjP-like metallopeptidase" evidence="1">
    <location>
        <begin position="5"/>
        <end position="32"/>
    </location>
</feature>
<reference evidence="2 3" key="1">
    <citation type="submission" date="2018-05" db="EMBL/GenBank/DDBJ databases">
        <title>Abyssibacter profundi OUC007T gen. nov., sp. nov, a marine bacterium isolated from seawater of the Mariana Trench.</title>
        <authorList>
            <person name="Zhou S."/>
        </authorList>
    </citation>
    <scope>NUCLEOTIDE SEQUENCE [LARGE SCALE GENOMIC DNA]</scope>
    <source>
        <strain evidence="2 3">OUC007</strain>
    </source>
</reference>
<dbReference type="Pfam" id="PF01863">
    <property type="entry name" value="YgjP-like"/>
    <property type="match status" value="1"/>
</dbReference>
<organism evidence="2 3">
    <name type="scientific">Abyssibacter profundi</name>
    <dbReference type="NCBI Taxonomy" id="2182787"/>
    <lineage>
        <taxon>Bacteria</taxon>
        <taxon>Pseudomonadati</taxon>
        <taxon>Pseudomonadota</taxon>
        <taxon>Gammaproteobacteria</taxon>
        <taxon>Chromatiales</taxon>
        <taxon>Oceanococcaceae</taxon>
        <taxon>Abyssibacter</taxon>
    </lineage>
</organism>
<dbReference type="OrthoDB" id="9811177at2"/>
<dbReference type="Proteomes" id="UP000251800">
    <property type="component" value="Unassembled WGS sequence"/>
</dbReference>
<evidence type="ECO:0000313" key="3">
    <source>
        <dbReference type="Proteomes" id="UP000251800"/>
    </source>
</evidence>
<evidence type="ECO:0000313" key="2">
    <source>
        <dbReference type="EMBL" id="PWN56335.1"/>
    </source>
</evidence>
<dbReference type="AlphaFoldDB" id="A0A363ULN5"/>
<evidence type="ECO:0000259" key="1">
    <source>
        <dbReference type="Pfam" id="PF01863"/>
    </source>
</evidence>
<accession>A0A363ULN5</accession>
<keyword evidence="3" id="KW-1185">Reference proteome</keyword>
<sequence length="38" mass="4673">MQDVREHTEAFWNEVDKVLPDYRERVEWLKRHGAAFTL</sequence>
<dbReference type="InterPro" id="IPR002725">
    <property type="entry name" value="YgjP-like_metallopeptidase"/>
</dbReference>
<comment type="caution">
    <text evidence="2">The sequence shown here is derived from an EMBL/GenBank/DDBJ whole genome shotgun (WGS) entry which is preliminary data.</text>
</comment>